<evidence type="ECO:0000256" key="1">
    <source>
        <dbReference type="SAM" id="MobiDB-lite"/>
    </source>
</evidence>
<comment type="caution">
    <text evidence="2">The sequence shown here is derived from an EMBL/GenBank/DDBJ whole genome shotgun (WGS) entry which is preliminary data.</text>
</comment>
<sequence>MIEGLKTLYRESSRITEMEKQAAAAAAAAAPPQRILRFLPKAASAINFHSLTFSPGRDKRSENIHKHKSHVGKGANCSWSMIPVEVRRQPKNERFETQEEPTSPKISCMGQIKHKKKMNKATYKRVSVPQEAKPASQTQRQVKKHASKLKRLFTGSKAGRKPKVFDGGKPAIPDRAPSLSHMKRFASGRDTLASFDWTAHQIAPVEPDGRDCYSDEERRDSFEDQEDIEEVIIPFSAPMVLGGGGDLLPRKEVNLWKRRTMDPPKPLQLKSSMVREN</sequence>
<reference evidence="2" key="1">
    <citation type="submission" date="2022-11" db="EMBL/GenBank/DDBJ databases">
        <authorList>
            <person name="Hyden B.L."/>
            <person name="Feng K."/>
            <person name="Yates T."/>
            <person name="Jawdy S."/>
            <person name="Smart L.B."/>
            <person name="Muchero W."/>
        </authorList>
    </citation>
    <scope>NUCLEOTIDE SEQUENCE</scope>
    <source>
        <tissue evidence="2">Shoot tip</tissue>
    </source>
</reference>
<keyword evidence="3" id="KW-1185">Reference proteome</keyword>
<name>A0A9Q0UJF1_SALVM</name>
<dbReference type="AlphaFoldDB" id="A0A9Q0UJF1"/>
<evidence type="ECO:0008006" key="4">
    <source>
        <dbReference type="Google" id="ProtNLM"/>
    </source>
</evidence>
<dbReference type="EMBL" id="JAPFFL010000004">
    <property type="protein sequence ID" value="KAJ6731117.1"/>
    <property type="molecule type" value="Genomic_DNA"/>
</dbReference>
<proteinExistence type="predicted"/>
<gene>
    <name evidence="2" type="ORF">OIU85_021850</name>
</gene>
<dbReference type="PANTHER" id="PTHR34779">
    <property type="entry name" value="OS09G0542900 PROTEIN"/>
    <property type="match status" value="1"/>
</dbReference>
<evidence type="ECO:0000313" key="3">
    <source>
        <dbReference type="Proteomes" id="UP001151529"/>
    </source>
</evidence>
<dbReference type="PANTHER" id="PTHR34779:SF1">
    <property type="entry name" value="OS09G0542900 PROTEIN"/>
    <property type="match status" value="1"/>
</dbReference>
<evidence type="ECO:0000313" key="2">
    <source>
        <dbReference type="EMBL" id="KAJ6731117.1"/>
    </source>
</evidence>
<reference evidence="2" key="2">
    <citation type="journal article" date="2023" name="Int. J. Mol. Sci.">
        <title>De Novo Assembly and Annotation of 11 Diverse Shrub Willow (Salix) Genomes Reveals Novel Gene Organization in Sex-Linked Regions.</title>
        <authorList>
            <person name="Hyden B."/>
            <person name="Feng K."/>
            <person name="Yates T.B."/>
            <person name="Jawdy S."/>
            <person name="Cereghino C."/>
            <person name="Smart L.B."/>
            <person name="Muchero W."/>
        </authorList>
    </citation>
    <scope>NUCLEOTIDE SEQUENCE [LARGE SCALE GENOMIC DNA]</scope>
    <source>
        <tissue evidence="2">Shoot tip</tissue>
    </source>
</reference>
<organism evidence="2 3">
    <name type="scientific">Salix viminalis</name>
    <name type="common">Common osier</name>
    <name type="synonym">Basket willow</name>
    <dbReference type="NCBI Taxonomy" id="40686"/>
    <lineage>
        <taxon>Eukaryota</taxon>
        <taxon>Viridiplantae</taxon>
        <taxon>Streptophyta</taxon>
        <taxon>Embryophyta</taxon>
        <taxon>Tracheophyta</taxon>
        <taxon>Spermatophyta</taxon>
        <taxon>Magnoliopsida</taxon>
        <taxon>eudicotyledons</taxon>
        <taxon>Gunneridae</taxon>
        <taxon>Pentapetalae</taxon>
        <taxon>rosids</taxon>
        <taxon>fabids</taxon>
        <taxon>Malpighiales</taxon>
        <taxon>Salicaceae</taxon>
        <taxon>Saliceae</taxon>
        <taxon>Salix</taxon>
    </lineage>
</organism>
<feature type="region of interest" description="Disordered" evidence="1">
    <location>
        <begin position="125"/>
        <end position="146"/>
    </location>
</feature>
<protein>
    <recommendedName>
        <fullName evidence="4">Syringolide-induced protein 14-1-1</fullName>
    </recommendedName>
</protein>
<dbReference type="InterPro" id="IPR038796">
    <property type="entry name" value="At1g76070-like"/>
</dbReference>
<dbReference type="OrthoDB" id="1926132at2759"/>
<dbReference type="Proteomes" id="UP001151529">
    <property type="component" value="Chromosome 2"/>
</dbReference>
<accession>A0A9Q0UJF1</accession>